<keyword evidence="4" id="KW-1185">Reference proteome</keyword>
<dbReference type="EMBL" id="JACMRX010000004">
    <property type="protein sequence ID" value="KAF7991782.1"/>
    <property type="molecule type" value="Genomic_DNA"/>
</dbReference>
<dbReference type="AlphaFoldDB" id="A0A834XSK2"/>
<reference evidence="3 4" key="1">
    <citation type="submission" date="2020-08" db="EMBL/GenBank/DDBJ databases">
        <title>Aphidius gifuensis genome sequencing and assembly.</title>
        <authorList>
            <person name="Du Z."/>
        </authorList>
    </citation>
    <scope>NUCLEOTIDE SEQUENCE [LARGE SCALE GENOMIC DNA]</scope>
    <source>
        <strain evidence="3">YNYX2018</strain>
        <tissue evidence="3">Adults</tissue>
    </source>
</reference>
<keyword evidence="1" id="KW-0472">Membrane</keyword>
<organism evidence="3 4">
    <name type="scientific">Aphidius gifuensis</name>
    <name type="common">Parasitoid wasp</name>
    <dbReference type="NCBI Taxonomy" id="684658"/>
    <lineage>
        <taxon>Eukaryota</taxon>
        <taxon>Metazoa</taxon>
        <taxon>Ecdysozoa</taxon>
        <taxon>Arthropoda</taxon>
        <taxon>Hexapoda</taxon>
        <taxon>Insecta</taxon>
        <taxon>Pterygota</taxon>
        <taxon>Neoptera</taxon>
        <taxon>Endopterygota</taxon>
        <taxon>Hymenoptera</taxon>
        <taxon>Apocrita</taxon>
        <taxon>Ichneumonoidea</taxon>
        <taxon>Braconidae</taxon>
        <taxon>Aphidiinae</taxon>
        <taxon>Aphidius</taxon>
    </lineage>
</organism>
<proteinExistence type="predicted"/>
<evidence type="ECO:0000313" key="3">
    <source>
        <dbReference type="EMBL" id="KAF7991782.1"/>
    </source>
</evidence>
<feature type="transmembrane region" description="Helical" evidence="1">
    <location>
        <begin position="6"/>
        <end position="25"/>
    </location>
</feature>
<name>A0A834XSK2_APHGI</name>
<evidence type="ECO:0000256" key="1">
    <source>
        <dbReference type="SAM" id="Phobius"/>
    </source>
</evidence>
<dbReference type="Pfam" id="PF03067">
    <property type="entry name" value="LPMO_10"/>
    <property type="match status" value="1"/>
</dbReference>
<evidence type="ECO:0000313" key="4">
    <source>
        <dbReference type="Proteomes" id="UP000639338"/>
    </source>
</evidence>
<keyword evidence="1" id="KW-1133">Transmembrane helix</keyword>
<accession>A0A834XSK2</accession>
<sequence length="212" mass="23793">MMYFNYFVVALISIIVKINGHGMMVDPPFRGNAWRHGFSTPTNYDETEVFCGGVGVQYQQNKGKCGPCGDDYSQKQPRSNENGGHYGTGVIVRTYKANTVIPVDIHFATAHLGYFEFSLCQLINNEPETEECFEELYLASGERRYPVTSNSHDKNYTASVVLPKNLICNHCSLRWHYRAGNNWGMCDDGVGKMGCGNQETYRNCADVKIISA</sequence>
<gene>
    <name evidence="3" type="ORF">HCN44_010583</name>
</gene>
<comment type="caution">
    <text evidence="3">The sequence shown here is derived from an EMBL/GenBank/DDBJ whole genome shotgun (WGS) entry which is preliminary data.</text>
</comment>
<evidence type="ECO:0000259" key="2">
    <source>
        <dbReference type="Pfam" id="PF03067"/>
    </source>
</evidence>
<dbReference type="InterPro" id="IPR004302">
    <property type="entry name" value="Cellulose/chitin-bd_N"/>
</dbReference>
<keyword evidence="1" id="KW-0812">Transmembrane</keyword>
<feature type="domain" description="Chitin-binding type-4" evidence="2">
    <location>
        <begin position="21"/>
        <end position="207"/>
    </location>
</feature>
<dbReference type="OrthoDB" id="64893at2759"/>
<dbReference type="Proteomes" id="UP000639338">
    <property type="component" value="Unassembled WGS sequence"/>
</dbReference>
<protein>
    <recommendedName>
        <fullName evidence="2">Chitin-binding type-4 domain-containing protein</fullName>
    </recommendedName>
</protein>